<gene>
    <name evidence="1" type="ORF">RPERSI_LOCUS20147</name>
</gene>
<evidence type="ECO:0000313" key="2">
    <source>
        <dbReference type="Proteomes" id="UP000789920"/>
    </source>
</evidence>
<feature type="non-terminal residue" evidence="1">
    <location>
        <position position="1"/>
    </location>
</feature>
<dbReference type="EMBL" id="CAJVQC010056399">
    <property type="protein sequence ID" value="CAG8796393.1"/>
    <property type="molecule type" value="Genomic_DNA"/>
</dbReference>
<accession>A0ACA9RJ01</accession>
<reference evidence="1" key="1">
    <citation type="submission" date="2021-06" db="EMBL/GenBank/DDBJ databases">
        <authorList>
            <person name="Kallberg Y."/>
            <person name="Tangrot J."/>
            <person name="Rosling A."/>
        </authorList>
    </citation>
    <scope>NUCLEOTIDE SEQUENCE</scope>
    <source>
        <strain evidence="1">MA461A</strain>
    </source>
</reference>
<evidence type="ECO:0000313" key="1">
    <source>
        <dbReference type="EMBL" id="CAG8796393.1"/>
    </source>
</evidence>
<comment type="caution">
    <text evidence="1">The sequence shown here is derived from an EMBL/GenBank/DDBJ whole genome shotgun (WGS) entry which is preliminary data.</text>
</comment>
<protein>
    <submittedName>
        <fullName evidence="1">1239_t:CDS:1</fullName>
    </submittedName>
</protein>
<feature type="non-terminal residue" evidence="1">
    <location>
        <position position="55"/>
    </location>
</feature>
<organism evidence="1 2">
    <name type="scientific">Racocetra persica</name>
    <dbReference type="NCBI Taxonomy" id="160502"/>
    <lineage>
        <taxon>Eukaryota</taxon>
        <taxon>Fungi</taxon>
        <taxon>Fungi incertae sedis</taxon>
        <taxon>Mucoromycota</taxon>
        <taxon>Glomeromycotina</taxon>
        <taxon>Glomeromycetes</taxon>
        <taxon>Diversisporales</taxon>
        <taxon>Gigasporaceae</taxon>
        <taxon>Racocetra</taxon>
    </lineage>
</organism>
<name>A0ACA9RJ01_9GLOM</name>
<proteinExistence type="predicted"/>
<keyword evidence="2" id="KW-1185">Reference proteome</keyword>
<dbReference type="Proteomes" id="UP000789920">
    <property type="component" value="Unassembled WGS sequence"/>
</dbReference>
<sequence length="55" mass="6479">KVIKMNSDNGIINWLNHEKYGPCDLEPASKFRATVYWLTHLKHGHRDLTYNPLNE</sequence>